<dbReference type="Gene3D" id="1.10.260.40">
    <property type="entry name" value="lambda repressor-like DNA-binding domains"/>
    <property type="match status" value="1"/>
</dbReference>
<dbReference type="CDD" id="cd00093">
    <property type="entry name" value="HTH_XRE"/>
    <property type="match status" value="1"/>
</dbReference>
<evidence type="ECO:0000256" key="1">
    <source>
        <dbReference type="SAM" id="Coils"/>
    </source>
</evidence>
<dbReference type="SMART" id="SM00530">
    <property type="entry name" value="HTH_XRE"/>
    <property type="match status" value="1"/>
</dbReference>
<feature type="domain" description="HTH cro/C1-type" evidence="2">
    <location>
        <begin position="13"/>
        <end position="70"/>
    </location>
</feature>
<sequence length="126" mass="13753">MNTADAFAQRAWKRRVELGLSQTELARRMADRGFPWHQVTVSRTESGERPIRLDEAAALAGILGLPVVFIDADQPTEGLAADLAEATRTIAALRQRVADLERQLGKANARVSHLEGVIAQVKAAVR</sequence>
<keyword evidence="4" id="KW-1185">Reference proteome</keyword>
<reference evidence="3 4" key="1">
    <citation type="submission" date="2020-08" db="EMBL/GenBank/DDBJ databases">
        <title>Sequencing the genomes of 1000 actinobacteria strains.</title>
        <authorList>
            <person name="Klenk H.-P."/>
        </authorList>
    </citation>
    <scope>NUCLEOTIDE SEQUENCE [LARGE SCALE GENOMIC DNA]</scope>
    <source>
        <strain evidence="3 4">DSM 45823</strain>
    </source>
</reference>
<gene>
    <name evidence="3" type="ORF">HNR21_002577</name>
</gene>
<proteinExistence type="predicted"/>
<evidence type="ECO:0000313" key="4">
    <source>
        <dbReference type="Proteomes" id="UP000539313"/>
    </source>
</evidence>
<dbReference type="PROSITE" id="PS50943">
    <property type="entry name" value="HTH_CROC1"/>
    <property type="match status" value="1"/>
</dbReference>
<dbReference type="RefSeq" id="WP_182705378.1">
    <property type="nucleotide sequence ID" value="NZ_JACJII010000001.1"/>
</dbReference>
<name>A0A7W3MXF9_9ACTN</name>
<dbReference type="AlphaFoldDB" id="A0A7W3MXF9"/>
<organism evidence="3 4">
    <name type="scientific">Thermomonospora cellulosilytica</name>
    <dbReference type="NCBI Taxonomy" id="1411118"/>
    <lineage>
        <taxon>Bacteria</taxon>
        <taxon>Bacillati</taxon>
        <taxon>Actinomycetota</taxon>
        <taxon>Actinomycetes</taxon>
        <taxon>Streptosporangiales</taxon>
        <taxon>Thermomonosporaceae</taxon>
        <taxon>Thermomonospora</taxon>
    </lineage>
</organism>
<dbReference type="GO" id="GO:0003677">
    <property type="term" value="F:DNA binding"/>
    <property type="evidence" value="ECO:0007669"/>
    <property type="project" value="InterPro"/>
</dbReference>
<dbReference type="EMBL" id="JACJII010000001">
    <property type="protein sequence ID" value="MBA9003695.1"/>
    <property type="molecule type" value="Genomic_DNA"/>
</dbReference>
<evidence type="ECO:0000259" key="2">
    <source>
        <dbReference type="PROSITE" id="PS50943"/>
    </source>
</evidence>
<accession>A0A7W3MXF9</accession>
<keyword evidence="1" id="KW-0175">Coiled coil</keyword>
<comment type="caution">
    <text evidence="3">The sequence shown here is derived from an EMBL/GenBank/DDBJ whole genome shotgun (WGS) entry which is preliminary data.</text>
</comment>
<dbReference type="InterPro" id="IPR001387">
    <property type="entry name" value="Cro/C1-type_HTH"/>
</dbReference>
<dbReference type="Pfam" id="PF01381">
    <property type="entry name" value="HTH_3"/>
    <property type="match status" value="1"/>
</dbReference>
<feature type="coiled-coil region" evidence="1">
    <location>
        <begin position="76"/>
        <end position="117"/>
    </location>
</feature>
<dbReference type="InterPro" id="IPR010982">
    <property type="entry name" value="Lambda_DNA-bd_dom_sf"/>
</dbReference>
<evidence type="ECO:0000313" key="3">
    <source>
        <dbReference type="EMBL" id="MBA9003695.1"/>
    </source>
</evidence>
<dbReference type="SUPFAM" id="SSF47413">
    <property type="entry name" value="lambda repressor-like DNA-binding domains"/>
    <property type="match status" value="1"/>
</dbReference>
<protein>
    <submittedName>
        <fullName evidence="3">Transcriptional regulator with XRE-family HTH domain</fullName>
    </submittedName>
</protein>
<dbReference type="Proteomes" id="UP000539313">
    <property type="component" value="Unassembled WGS sequence"/>
</dbReference>